<dbReference type="Proteomes" id="UP000183018">
    <property type="component" value="Unassembled WGS sequence"/>
</dbReference>
<keyword evidence="2" id="KW-1185">Reference proteome</keyword>
<gene>
    <name evidence="1" type="ORF">SAMN05216602_4002</name>
</gene>
<dbReference type="EMBL" id="FORC01000004">
    <property type="protein sequence ID" value="SFJ12310.1"/>
    <property type="molecule type" value="Genomic_DNA"/>
</dbReference>
<sequence>MDMGVRLVGKELARARLAQINRSIDPVLRGALNTTATKTRTERYVKRMGGVFKSSILGARLGGADVRGKLTIKRARKGRMNSRIIPSSSGVRVDDYRRWFFEWVSPTRARVYVMGLRGKKLAAGFVNPASVGQKPLATRGDKRTANKNYRRTLKLQTAIGPSMAYWFQQLTGAETIRWTNTFLRQEFERRVRREIARYGGGV</sequence>
<dbReference type="RefSeq" id="WP_074888198.1">
    <property type="nucleotide sequence ID" value="NZ_FORC01000004.1"/>
</dbReference>
<evidence type="ECO:0000313" key="2">
    <source>
        <dbReference type="Proteomes" id="UP000183018"/>
    </source>
</evidence>
<organism evidence="1 2">
    <name type="scientific">Phytopseudomonas argentinensis</name>
    <dbReference type="NCBI Taxonomy" id="289370"/>
    <lineage>
        <taxon>Bacteria</taxon>
        <taxon>Pseudomonadati</taxon>
        <taxon>Pseudomonadota</taxon>
        <taxon>Gammaproteobacteria</taxon>
        <taxon>Pseudomonadales</taxon>
        <taxon>Pseudomonadaceae</taxon>
        <taxon>Phytopseudomonas</taxon>
    </lineage>
</organism>
<evidence type="ECO:0000313" key="1">
    <source>
        <dbReference type="EMBL" id="SFJ12310.1"/>
    </source>
</evidence>
<dbReference type="STRING" id="289370.SAMN05216602_4002"/>
<reference evidence="2" key="1">
    <citation type="submission" date="2016-10" db="EMBL/GenBank/DDBJ databases">
        <authorList>
            <person name="Varghese N."/>
            <person name="Submissions S."/>
        </authorList>
    </citation>
    <scope>NUCLEOTIDE SEQUENCE [LARGE SCALE GENOMIC DNA]</scope>
    <source>
        <strain evidence="2">LMG 22563</strain>
    </source>
</reference>
<protein>
    <submittedName>
        <fullName evidence="1">Uncharacterized protein</fullName>
    </submittedName>
</protein>
<name>A0A1I3NTJ2_9GAMM</name>
<dbReference type="AlphaFoldDB" id="A0A1I3NTJ2"/>
<proteinExistence type="predicted"/>
<accession>A0A1I3NTJ2</accession>
<dbReference type="OrthoDB" id="6842850at2"/>